<evidence type="ECO:0000313" key="2">
    <source>
        <dbReference type="EMBL" id="KAF2187987.1"/>
    </source>
</evidence>
<dbReference type="Proteomes" id="UP000800200">
    <property type="component" value="Unassembled WGS sequence"/>
</dbReference>
<dbReference type="EMBL" id="ML994625">
    <property type="protein sequence ID" value="KAF2187987.1"/>
    <property type="molecule type" value="Genomic_DNA"/>
</dbReference>
<accession>A0A6A6E7Q4</accession>
<evidence type="ECO:0000313" key="3">
    <source>
        <dbReference type="Proteomes" id="UP000800200"/>
    </source>
</evidence>
<sequence>MDYSPALSVTSDFSDFTDEELEKYFASYVPLSNLPTPPPAKDNPIVDTPNPTAATEVHRRTPELEAYATHLANLVPSNISVRRPSTATIYDFLIRAKLPPEFIAFGACILDALTLSFAATWRTSCLPPIPAYPTFNAKLNLRQPPAVDPEIIVLSALALAHDFLHDRERTNSHWAQIEGNFQFTSKQIDATKGCILRDIQYSLFRLTDDIPRRLQNMQHTSKAPEAEVLASKVNEMNTEKDERKPKLSLDLQGTAVWKNGMQTPEPSP</sequence>
<feature type="region of interest" description="Disordered" evidence="1">
    <location>
        <begin position="236"/>
        <end position="268"/>
    </location>
</feature>
<evidence type="ECO:0008006" key="4">
    <source>
        <dbReference type="Google" id="ProtNLM"/>
    </source>
</evidence>
<reference evidence="2" key="1">
    <citation type="journal article" date="2020" name="Stud. Mycol.">
        <title>101 Dothideomycetes genomes: a test case for predicting lifestyles and emergence of pathogens.</title>
        <authorList>
            <person name="Haridas S."/>
            <person name="Albert R."/>
            <person name="Binder M."/>
            <person name="Bloem J."/>
            <person name="Labutti K."/>
            <person name="Salamov A."/>
            <person name="Andreopoulos B."/>
            <person name="Baker S."/>
            <person name="Barry K."/>
            <person name="Bills G."/>
            <person name="Bluhm B."/>
            <person name="Cannon C."/>
            <person name="Castanera R."/>
            <person name="Culley D."/>
            <person name="Daum C."/>
            <person name="Ezra D."/>
            <person name="Gonzalez J."/>
            <person name="Henrissat B."/>
            <person name="Kuo A."/>
            <person name="Liang C."/>
            <person name="Lipzen A."/>
            <person name="Lutzoni F."/>
            <person name="Magnuson J."/>
            <person name="Mondo S."/>
            <person name="Nolan M."/>
            <person name="Ohm R."/>
            <person name="Pangilinan J."/>
            <person name="Park H.-J."/>
            <person name="Ramirez L."/>
            <person name="Alfaro M."/>
            <person name="Sun H."/>
            <person name="Tritt A."/>
            <person name="Yoshinaga Y."/>
            <person name="Zwiers L.-H."/>
            <person name="Turgeon B."/>
            <person name="Goodwin S."/>
            <person name="Spatafora J."/>
            <person name="Crous P."/>
            <person name="Grigoriev I."/>
        </authorList>
    </citation>
    <scope>NUCLEOTIDE SEQUENCE</scope>
    <source>
        <strain evidence="2">CBS 207.26</strain>
    </source>
</reference>
<protein>
    <recommendedName>
        <fullName evidence="4">Cyclin N-terminal domain-containing protein</fullName>
    </recommendedName>
</protein>
<dbReference type="OrthoDB" id="3877279at2759"/>
<organism evidence="2 3">
    <name type="scientific">Zopfia rhizophila CBS 207.26</name>
    <dbReference type="NCBI Taxonomy" id="1314779"/>
    <lineage>
        <taxon>Eukaryota</taxon>
        <taxon>Fungi</taxon>
        <taxon>Dikarya</taxon>
        <taxon>Ascomycota</taxon>
        <taxon>Pezizomycotina</taxon>
        <taxon>Dothideomycetes</taxon>
        <taxon>Dothideomycetes incertae sedis</taxon>
        <taxon>Zopfiaceae</taxon>
        <taxon>Zopfia</taxon>
    </lineage>
</organism>
<keyword evidence="3" id="KW-1185">Reference proteome</keyword>
<name>A0A6A6E7Q4_9PEZI</name>
<proteinExistence type="predicted"/>
<gene>
    <name evidence="2" type="ORF">K469DRAFT_567776</name>
</gene>
<evidence type="ECO:0000256" key="1">
    <source>
        <dbReference type="SAM" id="MobiDB-lite"/>
    </source>
</evidence>
<dbReference type="AlphaFoldDB" id="A0A6A6E7Q4"/>
<feature type="compositionally biased region" description="Basic and acidic residues" evidence="1">
    <location>
        <begin position="237"/>
        <end position="247"/>
    </location>
</feature>